<reference evidence="2 3" key="1">
    <citation type="submission" date="2018-11" db="EMBL/GenBank/DDBJ databases">
        <title>Vibrio LJC006 sp. nov., isolated from seawater during the bloom of the enteromorpha.</title>
        <authorList>
            <person name="Liang J."/>
        </authorList>
    </citation>
    <scope>NUCLEOTIDE SEQUENCE [LARGE SCALE GENOMIC DNA]</scope>
    <source>
        <strain evidence="2 3">LJC006</strain>
    </source>
</reference>
<dbReference type="EMBL" id="RJVQ01000009">
    <property type="protein sequence ID" value="RQW61791.1"/>
    <property type="molecule type" value="Genomic_DNA"/>
</dbReference>
<keyword evidence="3" id="KW-1185">Reference proteome</keyword>
<comment type="caution">
    <text evidence="2">The sequence shown here is derived from an EMBL/GenBank/DDBJ whole genome shotgun (WGS) entry which is preliminary data.</text>
</comment>
<dbReference type="OrthoDB" id="6077588at2"/>
<proteinExistence type="predicted"/>
<evidence type="ECO:0000256" key="1">
    <source>
        <dbReference type="SAM" id="SignalP"/>
    </source>
</evidence>
<name>A0A3N9TCA9_9VIBR</name>
<accession>A0A3N9TCA9</accession>
<dbReference type="Gene3D" id="2.40.160.60">
    <property type="entry name" value="Outer membrane protein transport protein (OMPP1/FadL/TodX)"/>
    <property type="match status" value="1"/>
</dbReference>
<organism evidence="2 3">
    <name type="scientific">Vibrio viridaestus</name>
    <dbReference type="NCBI Taxonomy" id="2487322"/>
    <lineage>
        <taxon>Bacteria</taxon>
        <taxon>Pseudomonadati</taxon>
        <taxon>Pseudomonadota</taxon>
        <taxon>Gammaproteobacteria</taxon>
        <taxon>Vibrionales</taxon>
        <taxon>Vibrionaceae</taxon>
        <taxon>Vibrio</taxon>
    </lineage>
</organism>
<dbReference type="AlphaFoldDB" id="A0A3N9TCA9"/>
<keyword evidence="1" id="KW-0732">Signal</keyword>
<evidence type="ECO:0000313" key="2">
    <source>
        <dbReference type="EMBL" id="RQW61791.1"/>
    </source>
</evidence>
<dbReference type="Pfam" id="PF13729">
    <property type="entry name" value="TraF_2"/>
    <property type="match status" value="1"/>
</dbReference>
<sequence>MNIKSKFIVTAIASACSLSAYAGSYSVEARGDAMGGVGVVSATYLTAPFYNPALVAIYRRNDDAGMILPGLGLNYDDQDNMVDTMDGVADLIDKINGGGGSASDEATLQSYLDDLDGSQLKVELGAAAAIGIPNSYLSMNIFGKAYAETFVTPDVDTTSGTTLERAENTKINAVSVAVTEAGLNMGKYINFLGQHMAVGISPKLQRIYTYVYQASVDNFDLADVAKNNNAVNTFNIDTGVIWFYGPMRVGLSGRNLISKTIETNTFGSGQSYEYKLEPQYTLGVGLVADYATISVDYDLNELDRYVGFDDNTQMLRVGAELDILRQLKLRVGYMKNLAYEDSEETFTAGIGLAPLGLFEIDIAGTYTNEDAMGAYVNFLATY</sequence>
<evidence type="ECO:0000313" key="3">
    <source>
        <dbReference type="Proteomes" id="UP000281112"/>
    </source>
</evidence>
<dbReference type="Proteomes" id="UP000281112">
    <property type="component" value="Unassembled WGS sequence"/>
</dbReference>
<protein>
    <submittedName>
        <fullName evidence="2">Type IX secretion system membrane protein PorP/SprF</fullName>
    </submittedName>
</protein>
<dbReference type="RefSeq" id="WP_124938391.1">
    <property type="nucleotide sequence ID" value="NZ_RJVQ01000009.1"/>
</dbReference>
<feature type="chain" id="PRO_5018207251" evidence="1">
    <location>
        <begin position="23"/>
        <end position="382"/>
    </location>
</feature>
<gene>
    <name evidence="2" type="ORF">EES38_16920</name>
</gene>
<dbReference type="InterPro" id="IPR032811">
    <property type="entry name" value="Put_conjugal_transfer"/>
</dbReference>
<feature type="signal peptide" evidence="1">
    <location>
        <begin position="1"/>
        <end position="22"/>
    </location>
</feature>